<organism evidence="1 2">
    <name type="scientific">Komagataeibacter intermedius NRIC 0521</name>
    <dbReference type="NCBI Taxonomy" id="1307934"/>
    <lineage>
        <taxon>Bacteria</taxon>
        <taxon>Pseudomonadati</taxon>
        <taxon>Pseudomonadota</taxon>
        <taxon>Alphaproteobacteria</taxon>
        <taxon>Acetobacterales</taxon>
        <taxon>Acetobacteraceae</taxon>
        <taxon>Komagataeibacter</taxon>
    </lineage>
</organism>
<evidence type="ECO:0000313" key="2">
    <source>
        <dbReference type="Proteomes" id="UP001061452"/>
    </source>
</evidence>
<reference evidence="1" key="1">
    <citation type="submission" date="2013-04" db="EMBL/GenBank/DDBJ databases">
        <title>The genome sequencing project of 58 acetic acid bacteria.</title>
        <authorList>
            <person name="Okamoto-Kainuma A."/>
            <person name="Ishikawa M."/>
            <person name="Umino S."/>
            <person name="Koizumi Y."/>
            <person name="Shiwa Y."/>
            <person name="Yoshikawa H."/>
            <person name="Matsutani M."/>
            <person name="Matsushita K."/>
        </authorList>
    </citation>
    <scope>NUCLEOTIDE SEQUENCE</scope>
    <source>
        <strain evidence="1">NRIC 0521</strain>
    </source>
</reference>
<name>A0ABQ0PNC0_9PROT</name>
<gene>
    <name evidence="1" type="ORF">AA0521_2788</name>
</gene>
<dbReference type="EMBL" id="BAQJ01000297">
    <property type="protein sequence ID" value="GBQ76023.1"/>
    <property type="molecule type" value="Genomic_DNA"/>
</dbReference>
<comment type="caution">
    <text evidence="1">The sequence shown here is derived from an EMBL/GenBank/DDBJ whole genome shotgun (WGS) entry which is preliminary data.</text>
</comment>
<sequence>MAMEMAEFRIDLPWVTFRRGNVDTVCPAQCGRTHQDNPQNGQDGQYGFHDHTGTLEYVGCTICAQRDQPVFRSCLYVSGRLGIVHVVDARRPSPWADGVRMMDLTRPP</sequence>
<dbReference type="Proteomes" id="UP001061452">
    <property type="component" value="Unassembled WGS sequence"/>
</dbReference>
<accession>A0ABQ0PNC0</accession>
<protein>
    <submittedName>
        <fullName evidence="1">Uncharacterized protein</fullName>
    </submittedName>
</protein>
<evidence type="ECO:0000313" key="1">
    <source>
        <dbReference type="EMBL" id="GBQ76023.1"/>
    </source>
</evidence>
<keyword evidence="2" id="KW-1185">Reference proteome</keyword>
<proteinExistence type="predicted"/>